<feature type="domain" description="SLH" evidence="4">
    <location>
        <begin position="1538"/>
        <end position="1598"/>
    </location>
</feature>
<feature type="chain" id="PRO_5047516796" description="S-layer homology domain-containing protein" evidence="2">
    <location>
        <begin position="29"/>
        <end position="1598"/>
    </location>
</feature>
<dbReference type="Pfam" id="PF02369">
    <property type="entry name" value="Big_1"/>
    <property type="match status" value="1"/>
</dbReference>
<feature type="domain" description="Big-1" evidence="3">
    <location>
        <begin position="779"/>
        <end position="871"/>
    </location>
</feature>
<evidence type="ECO:0000256" key="1">
    <source>
        <dbReference type="ARBA" id="ARBA00010116"/>
    </source>
</evidence>
<proteinExistence type="inferred from homology"/>
<dbReference type="EMBL" id="CAKMMF010000038">
    <property type="protein sequence ID" value="CAH1222130.1"/>
    <property type="molecule type" value="Genomic_DNA"/>
</dbReference>
<feature type="domain" description="Big-1" evidence="3">
    <location>
        <begin position="179"/>
        <end position="271"/>
    </location>
</feature>
<feature type="domain" description="Big-1" evidence="3">
    <location>
        <begin position="579"/>
        <end position="671"/>
    </location>
</feature>
<reference evidence="5" key="1">
    <citation type="submission" date="2022-01" db="EMBL/GenBank/DDBJ databases">
        <authorList>
            <person name="Criscuolo A."/>
        </authorList>
    </citation>
    <scope>NUCLEOTIDE SEQUENCE</scope>
    <source>
        <strain evidence="5">CIP111893</strain>
    </source>
</reference>
<feature type="signal peptide" evidence="2">
    <location>
        <begin position="1"/>
        <end position="28"/>
    </location>
</feature>
<dbReference type="PANTHER" id="PTHR16165">
    <property type="entry name" value="NXPE FAMILY MEMBER"/>
    <property type="match status" value="1"/>
</dbReference>
<evidence type="ECO:0008006" key="7">
    <source>
        <dbReference type="Google" id="ProtNLM"/>
    </source>
</evidence>
<keyword evidence="6" id="KW-1185">Reference proteome</keyword>
<dbReference type="InterPro" id="IPR015217">
    <property type="entry name" value="Invasin_dom_3"/>
</dbReference>
<dbReference type="SMART" id="SM00634">
    <property type="entry name" value="BID_1"/>
    <property type="match status" value="8"/>
</dbReference>
<dbReference type="InterPro" id="IPR003344">
    <property type="entry name" value="Big_1_dom"/>
</dbReference>
<comment type="similarity">
    <text evidence="1">Belongs to the intimin/invasin family.</text>
</comment>
<dbReference type="RefSeq" id="WP_236345992.1">
    <property type="nucleotide sequence ID" value="NZ_CAKMMF010000038.1"/>
</dbReference>
<feature type="domain" description="SLH" evidence="4">
    <location>
        <begin position="1407"/>
        <end position="1466"/>
    </location>
</feature>
<feature type="domain" description="Big-1" evidence="3">
    <location>
        <begin position="679"/>
        <end position="771"/>
    </location>
</feature>
<dbReference type="Pfam" id="PF09134">
    <property type="entry name" value="Invasin_D3"/>
    <property type="match status" value="7"/>
</dbReference>
<dbReference type="InterPro" id="IPR001119">
    <property type="entry name" value="SLH_dom"/>
</dbReference>
<gene>
    <name evidence="5" type="ORF">PAECIP111893_04818</name>
</gene>
<feature type="domain" description="Big-1" evidence="3">
    <location>
        <begin position="379"/>
        <end position="471"/>
    </location>
</feature>
<dbReference type="PROSITE" id="PS51272">
    <property type="entry name" value="SLH"/>
    <property type="match status" value="3"/>
</dbReference>
<evidence type="ECO:0000259" key="4">
    <source>
        <dbReference type="PROSITE" id="PS51272"/>
    </source>
</evidence>
<dbReference type="PANTHER" id="PTHR16165:SF5">
    <property type="entry name" value="NXPE FAMILY MEMBER 3"/>
    <property type="match status" value="1"/>
</dbReference>
<organism evidence="5 6">
    <name type="scientific">Paenibacillus plantiphilus</name>
    <dbReference type="NCBI Taxonomy" id="2905650"/>
    <lineage>
        <taxon>Bacteria</taxon>
        <taxon>Bacillati</taxon>
        <taxon>Bacillota</taxon>
        <taxon>Bacilli</taxon>
        <taxon>Bacillales</taxon>
        <taxon>Paenibacillaceae</taxon>
        <taxon>Paenibacillus</taxon>
    </lineage>
</organism>
<evidence type="ECO:0000259" key="3">
    <source>
        <dbReference type="PROSITE" id="PS51127"/>
    </source>
</evidence>
<sequence>MKGLKRWVAMFLIAMVTLGMPTGGGVFATGPAVLDQEQASITGSVFFNADYSRFQTFTPAVTGNLSQIYLNINGFLGSPGPIKVSLYKDGDSSTLLATAHSAGEGDGWVLVDFSGTLPYLKRETMYRMVVSSEFGGGSNGYGWNSNNSNMYTRGYSTPASLDFSFRTYMIGDYSTSPSESLVSRAHSSLVADGVSQTTISVKLKDAQGNALTTGGAAVVISSTLGTVGSVTDHNNGTYTATLTAPATVGTAAISASVGGSAITATTSVQFVPGAPSPATSTVEAGVAALTADGTSQTTITVKLKDAQGNNLTTGGAAVAIASTLGTVGAVTNHNNGTYTATLTAPVTVGTAAISASVGGSTLAATASVQFVPGAPSPATSAVETGDAALTADGTSQTTISVKLKDAQGNALTTGGAAVAIASTLGTVGAVTNHNNGTYTATLTAPVTVGTATISASVGGSGITDTASVQFVSGAASASTSTVEAGDAALTADGTSQTTVSVKLKDAQGNALTTGGSTVAISSTLGAVGTVTDHNNGTYTATLTAPVTVGTAAISASVGGSGITDTASVQFVAGAPSPSTSTVEAGDATLTADGTSQTTVSVKLKDAQGNALTTGGSAVVISSTLGAVGTVTDHNNGTYTATLTAPVTVGTATISASVGGSVLVATTSVQFVAGAPSQATSTVEAGNATLTADGASQTTVSVKLKDAQGNALTTGGSTVTIGSTLGAVGTVTDHNNGTYTATLTAPVTVGNATISASVGGSAIAATTSVQFVTGAPSQATSTVEVGDVTLTADGTSQTTVSVKLKDAQGNALTIGGATVAIASTLGAVGTVTDHNNGTYTALLTAPVTVGIATISASIGGSAIGQTASMQFVPGAVSSSHSTVTASDLVVRADGSSKASIFVKLKDDYDHPLVGKRVLLQANGGRSVIDTVYGLTNADGLAAFSVSNTAAEKVTYSAQEEASGLSLDQTVEIAFTYDQPPIIQLYADPVGSTFGSVTVTVTASVYGEFNSVSSMKWAAGSRSISYFDTEGVPVTDHFTVQENGIYSVYAADAAGNANVSSIEVQNIVPLSSNSNLSGWQLVGVDGTVKFEFDPGTTSYTVEAGHSVHGLKMMLTAADAYSVVHVNGSQVTGNSITNEYSLVTGKNTFEVSVKAQDGSVQKYTLDVIRAAASSNPNTTSPSSPSPSSNTLAIWINGREVTGIASLQTDGNGVKSIDVILGMNTLKRILDLDSLSAADEVNLSISIEDVAGKAALRLPAEVVTLLAEKAATITLKTRHGQYRLPLAEVINQDADWTDGAEAQIMIESGNGEVPSGLQEAANRDGFRLAAAPVHFTVSLVRNGERREISSFSRYVERVLYLPKDAAGMASTAVVWDGKLGVHPVPTEFIEVEGRQAAVIRSLTNSTYVLVSRASELSDIQGHWAAAEIGGMYSRMIVNGTDGSRFSPDAAITRAELVALLARALGLPQGGDQAGFGDVSQSSWYSGAIAAVKAYGITDGFKDGTFGPNREVSRQEAIVMIVRALRLANAASITDHAVAQADLAIYVDSNQIGGWASAAIQTAITAGLVKGYGDELRPQQSLTRAETTVLIHRLLLKAGLIDG</sequence>
<protein>
    <recommendedName>
        <fullName evidence="7">S-layer homology domain-containing protein</fullName>
    </recommendedName>
</protein>
<dbReference type="Pfam" id="PF00395">
    <property type="entry name" value="SLH"/>
    <property type="match status" value="3"/>
</dbReference>
<dbReference type="InterPro" id="IPR025883">
    <property type="entry name" value="Cadherin-like_domain"/>
</dbReference>
<dbReference type="SUPFAM" id="SSF49373">
    <property type="entry name" value="Invasin/intimin cell-adhesion fragments"/>
    <property type="match status" value="8"/>
</dbReference>
<dbReference type="Pfam" id="PF12733">
    <property type="entry name" value="Cadherin-like"/>
    <property type="match status" value="1"/>
</dbReference>
<dbReference type="InterPro" id="IPR008964">
    <property type="entry name" value="Invasin/intimin_cell_adhesion"/>
</dbReference>
<evidence type="ECO:0000256" key="2">
    <source>
        <dbReference type="SAM" id="SignalP"/>
    </source>
</evidence>
<name>A0ABN8H5Z1_9BACL</name>
<feature type="domain" description="Big-1" evidence="3">
    <location>
        <begin position="279"/>
        <end position="371"/>
    </location>
</feature>
<feature type="domain" description="Big-1" evidence="3">
    <location>
        <begin position="479"/>
        <end position="571"/>
    </location>
</feature>
<accession>A0ABN8H5Z1</accession>
<dbReference type="InterPro" id="IPR013783">
    <property type="entry name" value="Ig-like_fold"/>
</dbReference>
<feature type="domain" description="SLH" evidence="4">
    <location>
        <begin position="1467"/>
        <end position="1530"/>
    </location>
</feature>
<dbReference type="Proteomes" id="UP000838686">
    <property type="component" value="Unassembled WGS sequence"/>
</dbReference>
<keyword evidence="2" id="KW-0732">Signal</keyword>
<comment type="caution">
    <text evidence="5">The sequence shown here is derived from an EMBL/GenBank/DDBJ whole genome shotgun (WGS) entry which is preliminary data.</text>
</comment>
<dbReference type="PROSITE" id="PS51127">
    <property type="entry name" value="BIG1"/>
    <property type="match status" value="7"/>
</dbReference>
<evidence type="ECO:0000313" key="5">
    <source>
        <dbReference type="EMBL" id="CAH1222130.1"/>
    </source>
</evidence>
<evidence type="ECO:0000313" key="6">
    <source>
        <dbReference type="Proteomes" id="UP000838686"/>
    </source>
</evidence>
<dbReference type="Gene3D" id="2.60.40.10">
    <property type="entry name" value="Immunoglobulins"/>
    <property type="match status" value="8"/>
</dbReference>